<dbReference type="Pfam" id="PF01757">
    <property type="entry name" value="Acyl_transf_3"/>
    <property type="match status" value="1"/>
</dbReference>
<dbReference type="EMBL" id="UYJE01008279">
    <property type="protein sequence ID" value="VDI62592.1"/>
    <property type="molecule type" value="Genomic_DNA"/>
</dbReference>
<feature type="chain" id="PRO_5032655411" description="Nose resistant-to-fluoxetine protein N-terminal domain-containing protein" evidence="2">
    <location>
        <begin position="20"/>
        <end position="692"/>
    </location>
</feature>
<dbReference type="AlphaFoldDB" id="A0A8B6GDH7"/>
<feature type="transmembrane region" description="Helical" evidence="1">
    <location>
        <begin position="625"/>
        <end position="644"/>
    </location>
</feature>
<comment type="caution">
    <text evidence="4">The sequence shown here is derived from an EMBL/GenBank/DDBJ whole genome shotgun (WGS) entry which is preliminary data.</text>
</comment>
<feature type="transmembrane region" description="Helical" evidence="1">
    <location>
        <begin position="518"/>
        <end position="537"/>
    </location>
</feature>
<dbReference type="PANTHER" id="PTHR11161:SF0">
    <property type="entry name" value="O-ACYLTRANSFERASE LIKE PROTEIN"/>
    <property type="match status" value="1"/>
</dbReference>
<name>A0A8B6GDH7_MYTGA</name>
<organism evidence="4 5">
    <name type="scientific">Mytilus galloprovincialis</name>
    <name type="common">Mediterranean mussel</name>
    <dbReference type="NCBI Taxonomy" id="29158"/>
    <lineage>
        <taxon>Eukaryota</taxon>
        <taxon>Metazoa</taxon>
        <taxon>Spiralia</taxon>
        <taxon>Lophotrochozoa</taxon>
        <taxon>Mollusca</taxon>
        <taxon>Bivalvia</taxon>
        <taxon>Autobranchia</taxon>
        <taxon>Pteriomorphia</taxon>
        <taxon>Mytilida</taxon>
        <taxon>Mytiloidea</taxon>
        <taxon>Mytilidae</taxon>
        <taxon>Mytilinae</taxon>
        <taxon>Mytilus</taxon>
    </lineage>
</organism>
<keyword evidence="1" id="KW-1133">Transmembrane helix</keyword>
<dbReference type="SMART" id="SM00703">
    <property type="entry name" value="NRF"/>
    <property type="match status" value="1"/>
</dbReference>
<dbReference type="Proteomes" id="UP000596742">
    <property type="component" value="Unassembled WGS sequence"/>
</dbReference>
<sequence length="692" mass="77180">MAKMYVYCFLLLLLRCSVALEDNYHDIIQNSYQTLKGYSQHVNQTVLLQDINAMNKALNVRNLLDNLQTFSDELDKLSELSDSVIIGNTTYANGFDVTSTLNQNTDINSLPTTAYATPEQGDTTLAKETPTVPVTTKSIPTTVLPVTVTASKSPVTANTIPPLPKVNALCLNHTQSILAGLFGGKQWAMQMLDALGKPPAGLLRGKFAWLGDYDECIGIEAEEFHGEYCLAKFYVASISNPLTKAKGMEIMVGICVPNTCSISDIKNLFNSGFLGKLLLSFSVYTNGAKILSTNQGSGTLTAVNGIRFISMSWVILGHTYAFGLLSVGNIGTLYGELLKRKTFMAISNAEVSVDTFFALSGTLLTYVVLNQLKKQKGKLNWFMFYFHRFWRLTPPYMLIMMVQICISKYLGSGPMWITNGFEKNYCKDTWWWNLLYINNFKTAGEECFGHAWYLANDMQFYVISPPILLALYHSKIAGTIVTLVIWLGTAAATGYTSVHKDLRVNPFSEGDYFDSYYQMPYCRIGPYLVGMYTGYILYTTKCKCKINKFVNITIWAVFAASALAVLYGIYDDINGDQLSTGVAALYNVLHKTVWGAAVCWVIFACATGNGGFVNTILSWKGFVPLSRLTYCAYLIHPLVMYFYYKSRKQLLFWDDHEVIYEFFAHLGMAYGVAFVASLVFESPMMGLEKSGV</sequence>
<keyword evidence="2" id="KW-0732">Signal</keyword>
<evidence type="ECO:0000256" key="2">
    <source>
        <dbReference type="SAM" id="SignalP"/>
    </source>
</evidence>
<dbReference type="GO" id="GO:0016747">
    <property type="term" value="F:acyltransferase activity, transferring groups other than amino-acyl groups"/>
    <property type="evidence" value="ECO:0007669"/>
    <property type="project" value="InterPro"/>
</dbReference>
<accession>A0A8B6GDH7</accession>
<dbReference type="InterPro" id="IPR052728">
    <property type="entry name" value="O2_lipid_transport_reg"/>
</dbReference>
<feature type="transmembrane region" description="Helical" evidence="1">
    <location>
        <begin position="549"/>
        <end position="570"/>
    </location>
</feature>
<evidence type="ECO:0000259" key="3">
    <source>
        <dbReference type="SMART" id="SM00703"/>
    </source>
</evidence>
<feature type="transmembrane region" description="Helical" evidence="1">
    <location>
        <begin position="308"/>
        <end position="330"/>
    </location>
</feature>
<reference evidence="4" key="1">
    <citation type="submission" date="2018-11" db="EMBL/GenBank/DDBJ databases">
        <authorList>
            <person name="Alioto T."/>
            <person name="Alioto T."/>
        </authorList>
    </citation>
    <scope>NUCLEOTIDE SEQUENCE</scope>
</reference>
<keyword evidence="1" id="KW-0812">Transmembrane</keyword>
<feature type="transmembrane region" description="Helical" evidence="1">
    <location>
        <begin position="476"/>
        <end position="498"/>
    </location>
</feature>
<proteinExistence type="predicted"/>
<feature type="transmembrane region" description="Helical" evidence="1">
    <location>
        <begin position="659"/>
        <end position="680"/>
    </location>
</feature>
<dbReference type="InterPro" id="IPR002656">
    <property type="entry name" value="Acyl_transf_3_dom"/>
</dbReference>
<feature type="transmembrane region" description="Helical" evidence="1">
    <location>
        <begin position="351"/>
        <end position="369"/>
    </location>
</feature>
<dbReference type="InterPro" id="IPR006621">
    <property type="entry name" value="Nose-resist-to-fluoxetine_N"/>
</dbReference>
<feature type="signal peptide" evidence="2">
    <location>
        <begin position="1"/>
        <end position="19"/>
    </location>
</feature>
<feature type="transmembrane region" description="Helical" evidence="1">
    <location>
        <begin position="389"/>
        <end position="410"/>
    </location>
</feature>
<feature type="transmembrane region" description="Helical" evidence="1">
    <location>
        <begin position="593"/>
        <end position="613"/>
    </location>
</feature>
<dbReference type="PANTHER" id="PTHR11161">
    <property type="entry name" value="O-ACYLTRANSFERASE"/>
    <property type="match status" value="1"/>
</dbReference>
<evidence type="ECO:0000313" key="5">
    <source>
        <dbReference type="Proteomes" id="UP000596742"/>
    </source>
</evidence>
<feature type="domain" description="Nose resistant-to-fluoxetine protein N-terminal" evidence="3">
    <location>
        <begin position="167"/>
        <end position="297"/>
    </location>
</feature>
<keyword evidence="1" id="KW-0472">Membrane</keyword>
<keyword evidence="5" id="KW-1185">Reference proteome</keyword>
<dbReference type="Pfam" id="PF20146">
    <property type="entry name" value="NRF"/>
    <property type="match status" value="1"/>
</dbReference>
<dbReference type="OrthoDB" id="207378at2759"/>
<gene>
    <name evidence="4" type="ORF">MGAL_10B065682</name>
</gene>
<protein>
    <recommendedName>
        <fullName evidence="3">Nose resistant-to-fluoxetine protein N-terminal domain-containing protein</fullName>
    </recommendedName>
</protein>
<evidence type="ECO:0000256" key="1">
    <source>
        <dbReference type="SAM" id="Phobius"/>
    </source>
</evidence>
<evidence type="ECO:0000313" key="4">
    <source>
        <dbReference type="EMBL" id="VDI62592.1"/>
    </source>
</evidence>